<dbReference type="PANTHER" id="PTHR30093:SF44">
    <property type="entry name" value="TYPE II SECRETION SYSTEM CORE PROTEIN G"/>
    <property type="match status" value="1"/>
</dbReference>
<dbReference type="InterPro" id="IPR002416">
    <property type="entry name" value="T2SS_protein-GspH"/>
</dbReference>
<dbReference type="SUPFAM" id="SSF54523">
    <property type="entry name" value="Pili subunits"/>
    <property type="match status" value="1"/>
</dbReference>
<organism evidence="7 8">
    <name type="scientific">candidate division WWE3 bacterium RIFCSPLOWO2_12_FULL_36_10</name>
    <dbReference type="NCBI Taxonomy" id="1802630"/>
    <lineage>
        <taxon>Bacteria</taxon>
        <taxon>Katanobacteria</taxon>
    </lineage>
</organism>
<dbReference type="Proteomes" id="UP000177763">
    <property type="component" value="Unassembled WGS sequence"/>
</dbReference>
<evidence type="ECO:0000256" key="5">
    <source>
        <dbReference type="ARBA" id="ARBA00023136"/>
    </source>
</evidence>
<evidence type="ECO:0008006" key="9">
    <source>
        <dbReference type="Google" id="ProtNLM"/>
    </source>
</evidence>
<dbReference type="AlphaFoldDB" id="A0A1F4VKW4"/>
<dbReference type="GO" id="GO:0016020">
    <property type="term" value="C:membrane"/>
    <property type="evidence" value="ECO:0007669"/>
    <property type="project" value="UniProtKB-SubCell"/>
</dbReference>
<accession>A0A1F4VKW4</accession>
<sequence length="175" mass="17866">MKNQKGFTLIELLIVIVIIGILAGVLIAIINPGAQQNRAKDAGIKAAMNKVVLATEGYISSYGISPNDAQFIGSLQNVLGSTCAAGGVDVNCLFTVTGNSLPSTCDASGWTGSGASASACSYNYVGTVAGATQTNFTLYAKSFGITDTVFTYKNFGTGAGQIQHCTGANPPVCPL</sequence>
<dbReference type="EMBL" id="MEVN01000005">
    <property type="protein sequence ID" value="OGC57789.1"/>
    <property type="molecule type" value="Genomic_DNA"/>
</dbReference>
<evidence type="ECO:0000256" key="4">
    <source>
        <dbReference type="ARBA" id="ARBA00022989"/>
    </source>
</evidence>
<dbReference type="STRING" id="1802630.A3H26_00715"/>
<keyword evidence="4 6" id="KW-1133">Transmembrane helix</keyword>
<dbReference type="PANTHER" id="PTHR30093">
    <property type="entry name" value="GENERAL SECRETION PATHWAY PROTEIN G"/>
    <property type="match status" value="1"/>
</dbReference>
<dbReference type="NCBIfam" id="TIGR02532">
    <property type="entry name" value="IV_pilin_GFxxxE"/>
    <property type="match status" value="1"/>
</dbReference>
<reference evidence="7 8" key="1">
    <citation type="journal article" date="2016" name="Nat. Commun.">
        <title>Thousands of microbial genomes shed light on interconnected biogeochemical processes in an aquifer system.</title>
        <authorList>
            <person name="Anantharaman K."/>
            <person name="Brown C.T."/>
            <person name="Hug L.A."/>
            <person name="Sharon I."/>
            <person name="Castelle C.J."/>
            <person name="Probst A.J."/>
            <person name="Thomas B.C."/>
            <person name="Singh A."/>
            <person name="Wilkins M.J."/>
            <person name="Karaoz U."/>
            <person name="Brodie E.L."/>
            <person name="Williams K.H."/>
            <person name="Hubbard S.S."/>
            <person name="Banfield J.F."/>
        </authorList>
    </citation>
    <scope>NUCLEOTIDE SEQUENCE [LARGE SCALE GENOMIC DNA]</scope>
</reference>
<evidence type="ECO:0000256" key="2">
    <source>
        <dbReference type="ARBA" id="ARBA00022481"/>
    </source>
</evidence>
<dbReference type="Pfam" id="PF07963">
    <property type="entry name" value="N_methyl"/>
    <property type="match status" value="1"/>
</dbReference>
<keyword evidence="3 6" id="KW-0812">Transmembrane</keyword>
<name>A0A1F4VKW4_UNCKA</name>
<gene>
    <name evidence="7" type="ORF">A3H26_00715</name>
</gene>
<evidence type="ECO:0000256" key="6">
    <source>
        <dbReference type="SAM" id="Phobius"/>
    </source>
</evidence>
<dbReference type="InterPro" id="IPR045584">
    <property type="entry name" value="Pilin-like"/>
</dbReference>
<dbReference type="GO" id="GO:0015628">
    <property type="term" value="P:protein secretion by the type II secretion system"/>
    <property type="evidence" value="ECO:0007669"/>
    <property type="project" value="InterPro"/>
</dbReference>
<evidence type="ECO:0000256" key="3">
    <source>
        <dbReference type="ARBA" id="ARBA00022692"/>
    </source>
</evidence>
<evidence type="ECO:0000313" key="7">
    <source>
        <dbReference type="EMBL" id="OGC57789.1"/>
    </source>
</evidence>
<dbReference type="Gene3D" id="3.30.700.10">
    <property type="entry name" value="Glycoprotein, Type 4 Pilin"/>
    <property type="match status" value="1"/>
</dbReference>
<protein>
    <recommendedName>
        <fullName evidence="9">Type II secretion system protein GspG C-terminal domain-containing protein</fullName>
    </recommendedName>
</protein>
<evidence type="ECO:0000313" key="8">
    <source>
        <dbReference type="Proteomes" id="UP000177763"/>
    </source>
</evidence>
<comment type="caution">
    <text evidence="7">The sequence shown here is derived from an EMBL/GenBank/DDBJ whole genome shotgun (WGS) entry which is preliminary data.</text>
</comment>
<evidence type="ECO:0000256" key="1">
    <source>
        <dbReference type="ARBA" id="ARBA00004167"/>
    </source>
</evidence>
<keyword evidence="2" id="KW-0488">Methylation</keyword>
<feature type="transmembrane region" description="Helical" evidence="6">
    <location>
        <begin position="12"/>
        <end position="30"/>
    </location>
</feature>
<dbReference type="InterPro" id="IPR012902">
    <property type="entry name" value="N_methyl_site"/>
</dbReference>
<dbReference type="GO" id="GO:0015627">
    <property type="term" value="C:type II protein secretion system complex"/>
    <property type="evidence" value="ECO:0007669"/>
    <property type="project" value="InterPro"/>
</dbReference>
<dbReference type="PROSITE" id="PS00409">
    <property type="entry name" value="PROKAR_NTER_METHYL"/>
    <property type="match status" value="1"/>
</dbReference>
<dbReference type="PRINTS" id="PR00885">
    <property type="entry name" value="BCTERIALGSPH"/>
</dbReference>
<proteinExistence type="predicted"/>
<keyword evidence="5 6" id="KW-0472">Membrane</keyword>
<comment type="subcellular location">
    <subcellularLocation>
        <location evidence="1">Membrane</location>
        <topology evidence="1">Single-pass membrane protein</topology>
    </subcellularLocation>
</comment>